<evidence type="ECO:0000313" key="9">
    <source>
        <dbReference type="EMBL" id="SFR79229.1"/>
    </source>
</evidence>
<name>A0A1I6JK02_9FIRM</name>
<sequence length="548" mass="59104">MDENNYVERLKKAKRKREGRDPMHRFMNLATGVIVVLAVVLVTRIAQGGKLSIGFPAKEAETAAETAAESAAQETAADALLAEEQTVAETLSPEQLKRAVVDSYQNLGIANVEGFVNIRESAAANAKILGKLNGGAACEIEDTSTEGWYRIKSGGIDGYVASQFILTGDEAKQKAETLVKERAVVATDKLNIREAADGTSQIMGSALRNERYDILSNENGWIGIENGYISADYVKVEYALNEARQLDLHTAVLNMYDNMGISNVDTYLNIRDKAGEDGNIIGKMPGKAAGNILETSEDGQWYRIQSGPVTGYVKAEFIMTGDAAKASALDNAKLMAVVNTDVANARTEPNTNSKIWTQIANSEKYDVVDQDTDGWIHIQLDDDTAYVANDYVDVIYGLNEAVAYTPPAPEPPKEEKKKDSSKKSSSSSKSSTGSSIASYATQFLGNPYVWGGSSLTHGTDCSGFTMSVMAHYGVSLPHHAASQAQMGTKVSSGDLRAGDLVFYSNGGGINHVALYIGNGKVVHASNKKSGIKISTWNYRTPTTIRRYL</sequence>
<dbReference type="RefSeq" id="WP_031472739.1">
    <property type="nucleotide sequence ID" value="NZ_FOZC01000008.1"/>
</dbReference>
<feature type="domain" description="SH3b" evidence="7">
    <location>
        <begin position="257"/>
        <end position="322"/>
    </location>
</feature>
<evidence type="ECO:0000256" key="2">
    <source>
        <dbReference type="ARBA" id="ARBA00022670"/>
    </source>
</evidence>
<dbReference type="EMBL" id="FOZC01000008">
    <property type="protein sequence ID" value="SFR79229.1"/>
    <property type="molecule type" value="Genomic_DNA"/>
</dbReference>
<keyword evidence="6" id="KW-1133">Transmembrane helix</keyword>
<dbReference type="Pfam" id="PF00877">
    <property type="entry name" value="NLPC_P60"/>
    <property type="match status" value="1"/>
</dbReference>
<evidence type="ECO:0000256" key="5">
    <source>
        <dbReference type="SAM" id="MobiDB-lite"/>
    </source>
</evidence>
<dbReference type="Pfam" id="PF08239">
    <property type="entry name" value="SH3_3"/>
    <property type="match status" value="3"/>
</dbReference>
<evidence type="ECO:0000256" key="6">
    <source>
        <dbReference type="SAM" id="Phobius"/>
    </source>
</evidence>
<dbReference type="Gene3D" id="3.90.1720.10">
    <property type="entry name" value="endopeptidase domain like (from Nostoc punctiforme)"/>
    <property type="match status" value="1"/>
</dbReference>
<keyword evidence="6" id="KW-0472">Membrane</keyword>
<reference evidence="9 10" key="1">
    <citation type="submission" date="2016-10" db="EMBL/GenBank/DDBJ databases">
        <authorList>
            <person name="de Groot N.N."/>
        </authorList>
    </citation>
    <scope>NUCLEOTIDE SEQUENCE [LARGE SCALE GENOMIC DNA]</scope>
    <source>
        <strain evidence="9 10">F</strain>
    </source>
</reference>
<dbReference type="SMART" id="SM00287">
    <property type="entry name" value="SH3b"/>
    <property type="match status" value="4"/>
</dbReference>
<dbReference type="PANTHER" id="PTHR34408">
    <property type="entry name" value="FAMILY PROTEIN, PUTATIVE-RELATED"/>
    <property type="match status" value="1"/>
</dbReference>
<evidence type="ECO:0000256" key="4">
    <source>
        <dbReference type="ARBA" id="ARBA00022807"/>
    </source>
</evidence>
<evidence type="ECO:0000313" key="10">
    <source>
        <dbReference type="Proteomes" id="UP000214760"/>
    </source>
</evidence>
<keyword evidence="6" id="KW-0812">Transmembrane</keyword>
<protein>
    <submittedName>
        <fullName evidence="9">SH3 domain-containing protein</fullName>
    </submittedName>
</protein>
<comment type="similarity">
    <text evidence="1">Belongs to the peptidase C40 family.</text>
</comment>
<dbReference type="InterPro" id="IPR038765">
    <property type="entry name" value="Papain-like_cys_pep_sf"/>
</dbReference>
<dbReference type="PROSITE" id="PS51935">
    <property type="entry name" value="NLPC_P60"/>
    <property type="match status" value="1"/>
</dbReference>
<feature type="domain" description="NlpC/P60" evidence="8">
    <location>
        <begin position="430"/>
        <end position="548"/>
    </location>
</feature>
<gene>
    <name evidence="9" type="ORF">SAMN02910262_01594</name>
</gene>
<dbReference type="InterPro" id="IPR052354">
    <property type="entry name" value="Cell_Wall_Dynamics_Protein"/>
</dbReference>
<dbReference type="InterPro" id="IPR000064">
    <property type="entry name" value="NLP_P60_dom"/>
</dbReference>
<dbReference type="PROSITE" id="PS51781">
    <property type="entry name" value="SH3B"/>
    <property type="match status" value="3"/>
</dbReference>
<dbReference type="AlphaFoldDB" id="A0A1I6JK02"/>
<evidence type="ECO:0000256" key="3">
    <source>
        <dbReference type="ARBA" id="ARBA00022801"/>
    </source>
</evidence>
<dbReference type="InterPro" id="IPR003646">
    <property type="entry name" value="SH3-like_bac-type"/>
</dbReference>
<feature type="domain" description="SH3b" evidence="7">
    <location>
        <begin position="105"/>
        <end position="169"/>
    </location>
</feature>
<feature type="domain" description="SH3b" evidence="7">
    <location>
        <begin position="333"/>
        <end position="396"/>
    </location>
</feature>
<dbReference type="PANTHER" id="PTHR34408:SF1">
    <property type="entry name" value="GLYCOSYL HYDROLASE FAMILY 19 DOMAIN-CONTAINING PROTEIN HI_1415"/>
    <property type="match status" value="1"/>
</dbReference>
<dbReference type="Gene3D" id="2.30.30.40">
    <property type="entry name" value="SH3 Domains"/>
    <property type="match status" value="4"/>
</dbReference>
<proteinExistence type="inferred from homology"/>
<dbReference type="GO" id="GO:0006508">
    <property type="term" value="P:proteolysis"/>
    <property type="evidence" value="ECO:0007669"/>
    <property type="project" value="UniProtKB-KW"/>
</dbReference>
<evidence type="ECO:0000259" key="8">
    <source>
        <dbReference type="PROSITE" id="PS51935"/>
    </source>
</evidence>
<evidence type="ECO:0000256" key="1">
    <source>
        <dbReference type="ARBA" id="ARBA00007074"/>
    </source>
</evidence>
<organism evidence="9 10">
    <name type="scientific">[Clostridium] aminophilum</name>
    <dbReference type="NCBI Taxonomy" id="1526"/>
    <lineage>
        <taxon>Bacteria</taxon>
        <taxon>Bacillati</taxon>
        <taxon>Bacillota</taxon>
        <taxon>Clostridia</taxon>
        <taxon>Lachnospirales</taxon>
        <taxon>Lachnospiraceae</taxon>
    </lineage>
</organism>
<dbReference type="SUPFAM" id="SSF54001">
    <property type="entry name" value="Cysteine proteinases"/>
    <property type="match status" value="1"/>
</dbReference>
<evidence type="ECO:0000259" key="7">
    <source>
        <dbReference type="PROSITE" id="PS51781"/>
    </source>
</evidence>
<keyword evidence="2" id="KW-0645">Protease</keyword>
<accession>A0A1I6JK02</accession>
<feature type="compositionally biased region" description="Low complexity" evidence="5">
    <location>
        <begin position="423"/>
        <end position="434"/>
    </location>
</feature>
<feature type="region of interest" description="Disordered" evidence="5">
    <location>
        <begin position="404"/>
        <end position="434"/>
    </location>
</feature>
<feature type="transmembrane region" description="Helical" evidence="6">
    <location>
        <begin position="26"/>
        <end position="46"/>
    </location>
</feature>
<dbReference type="Proteomes" id="UP000214760">
    <property type="component" value="Unassembled WGS sequence"/>
</dbReference>
<keyword evidence="4" id="KW-0788">Thiol protease</keyword>
<feature type="compositionally biased region" description="Basic and acidic residues" evidence="5">
    <location>
        <begin position="411"/>
        <end position="422"/>
    </location>
</feature>
<dbReference type="GO" id="GO:0008234">
    <property type="term" value="F:cysteine-type peptidase activity"/>
    <property type="evidence" value="ECO:0007669"/>
    <property type="project" value="UniProtKB-KW"/>
</dbReference>
<keyword evidence="3" id="KW-0378">Hydrolase</keyword>